<keyword evidence="1" id="KW-0812">Transmembrane</keyword>
<dbReference type="Gene3D" id="2.60.120.1140">
    <property type="entry name" value="Protein of unknown function DUF192"/>
    <property type="match status" value="1"/>
</dbReference>
<dbReference type="PANTHER" id="PTHR37953">
    <property type="entry name" value="UPF0127 PROTEIN MJ1496"/>
    <property type="match status" value="1"/>
</dbReference>
<evidence type="ECO:0000256" key="1">
    <source>
        <dbReference type="SAM" id="Phobius"/>
    </source>
</evidence>
<dbReference type="InterPro" id="IPR038695">
    <property type="entry name" value="Saro_0823-like_sf"/>
</dbReference>
<accession>A0AAE3GJF0</accession>
<dbReference type="InterPro" id="IPR003795">
    <property type="entry name" value="DUF192"/>
</dbReference>
<proteinExistence type="predicted"/>
<evidence type="ECO:0000313" key="3">
    <source>
        <dbReference type="Proteomes" id="UP001206128"/>
    </source>
</evidence>
<dbReference type="Proteomes" id="UP001206128">
    <property type="component" value="Unassembled WGS sequence"/>
</dbReference>
<organism evidence="2 3">
    <name type="scientific">Goodfellowiella coeruleoviolacea</name>
    <dbReference type="NCBI Taxonomy" id="334858"/>
    <lineage>
        <taxon>Bacteria</taxon>
        <taxon>Bacillati</taxon>
        <taxon>Actinomycetota</taxon>
        <taxon>Actinomycetes</taxon>
        <taxon>Pseudonocardiales</taxon>
        <taxon>Pseudonocardiaceae</taxon>
        <taxon>Goodfellowiella</taxon>
    </lineage>
</organism>
<dbReference type="EMBL" id="JAMTCK010000017">
    <property type="protein sequence ID" value="MCP2169285.1"/>
    <property type="molecule type" value="Genomic_DNA"/>
</dbReference>
<gene>
    <name evidence="2" type="ORF">LX83_006169</name>
</gene>
<dbReference type="RefSeq" id="WP_253777932.1">
    <property type="nucleotide sequence ID" value="NZ_JAMTCK010000017.1"/>
</dbReference>
<comment type="caution">
    <text evidence="2">The sequence shown here is derived from an EMBL/GenBank/DDBJ whole genome shotgun (WGS) entry which is preliminary data.</text>
</comment>
<name>A0AAE3GJF0_9PSEU</name>
<keyword evidence="1" id="KW-0472">Membrane</keyword>
<feature type="transmembrane region" description="Helical" evidence="1">
    <location>
        <begin position="12"/>
        <end position="32"/>
    </location>
</feature>
<sequence>MRSWWGELRGHWVLAVLVLVTVLASAVLVLDLNRADSSTGQSPSVQNLAAFGEVPAVVRAADGSERVLCLLKADTAALRERGLMTVTDPNLNGYDGMLFMYASDTTGAFWMRNTPMPLSLAYLNASGQIVSTVDMEPCADSDQCPVYPPAGPYRYSLEVPQGGLSDIGLTGGATLTPGDGECEH</sequence>
<dbReference type="Pfam" id="PF02643">
    <property type="entry name" value="DUF192"/>
    <property type="match status" value="1"/>
</dbReference>
<dbReference type="PANTHER" id="PTHR37953:SF1">
    <property type="entry name" value="UPF0127 PROTEIN MJ1496"/>
    <property type="match status" value="1"/>
</dbReference>
<keyword evidence="1" id="KW-1133">Transmembrane helix</keyword>
<keyword evidence="3" id="KW-1185">Reference proteome</keyword>
<evidence type="ECO:0000313" key="2">
    <source>
        <dbReference type="EMBL" id="MCP2169285.1"/>
    </source>
</evidence>
<dbReference type="AlphaFoldDB" id="A0AAE3GJF0"/>
<reference evidence="2" key="1">
    <citation type="submission" date="2022-06" db="EMBL/GenBank/DDBJ databases">
        <title>Genomic Encyclopedia of Archaeal and Bacterial Type Strains, Phase II (KMG-II): from individual species to whole genera.</title>
        <authorList>
            <person name="Goeker M."/>
        </authorList>
    </citation>
    <scope>NUCLEOTIDE SEQUENCE</scope>
    <source>
        <strain evidence="2">DSM 43935</strain>
    </source>
</reference>
<protein>
    <submittedName>
        <fullName evidence="2">Uncharacterized conserved membrane protein, UPF0127 family</fullName>
    </submittedName>
</protein>